<dbReference type="RefSeq" id="WP_344884143.1">
    <property type="nucleotide sequence ID" value="NZ_BAABCJ010000005.1"/>
</dbReference>
<dbReference type="Pfam" id="PF16571">
    <property type="entry name" value="FBP_C"/>
    <property type="match status" value="1"/>
</dbReference>
<feature type="domain" description="Elongation factor G-binding protein C-terminal treble-clef zinc-finger" evidence="1">
    <location>
        <begin position="8"/>
        <end position="161"/>
    </location>
</feature>
<reference evidence="3" key="1">
    <citation type="journal article" date="2019" name="Int. J. Syst. Evol. Microbiol.">
        <title>The Global Catalogue of Microorganisms (GCM) 10K type strain sequencing project: providing services to taxonomists for standard genome sequencing and annotation.</title>
        <authorList>
            <consortium name="The Broad Institute Genomics Platform"/>
            <consortium name="The Broad Institute Genome Sequencing Center for Infectious Disease"/>
            <person name="Wu L."/>
            <person name="Ma J."/>
        </authorList>
    </citation>
    <scope>NUCLEOTIDE SEQUENCE [LARGE SCALE GENOMIC DNA]</scope>
    <source>
        <strain evidence="3">JCM 16961</strain>
    </source>
</reference>
<dbReference type="Proteomes" id="UP001501536">
    <property type="component" value="Unassembled WGS sequence"/>
</dbReference>
<comment type="caution">
    <text evidence="2">The sequence shown here is derived from an EMBL/GenBank/DDBJ whole genome shotgun (WGS) entry which is preliminary data.</text>
</comment>
<protein>
    <submittedName>
        <fullName evidence="2">FBP domain-containing protein</fullName>
    </submittedName>
</protein>
<dbReference type="EMBL" id="BAABCJ010000005">
    <property type="protein sequence ID" value="GAA3707307.1"/>
    <property type="molecule type" value="Genomic_DNA"/>
</dbReference>
<evidence type="ECO:0000259" key="1">
    <source>
        <dbReference type="Pfam" id="PF16571"/>
    </source>
</evidence>
<sequence>MNPLSDHEIRKSFVNCSRKDAANLPLPPGLRQLDWSRLEYLGWRDRQDPRRGFAVVPTSEGPVGLVLQTGAVPGGRARAAMCAWCEDVYLADSAVLYVARRAGQAGRDGSTVGTLICENFTCSENARKRPPLPYKGFDMEAFIAERIEGLRHRAAAFAASVLR</sequence>
<proteinExistence type="predicted"/>
<gene>
    <name evidence="2" type="ORF">GCM10022377_21300</name>
</gene>
<name>A0ABP7DMJ8_9MICC</name>
<evidence type="ECO:0000313" key="3">
    <source>
        <dbReference type="Proteomes" id="UP001501536"/>
    </source>
</evidence>
<accession>A0ABP7DMJ8</accession>
<evidence type="ECO:0000313" key="2">
    <source>
        <dbReference type="EMBL" id="GAA3707307.1"/>
    </source>
</evidence>
<dbReference type="InterPro" id="IPR032330">
    <property type="entry name" value="EF-G-binding_C"/>
</dbReference>
<keyword evidence="3" id="KW-1185">Reference proteome</keyword>
<organism evidence="2 3">
    <name type="scientific">Zhihengliuella alba</name>
    <dbReference type="NCBI Taxonomy" id="547018"/>
    <lineage>
        <taxon>Bacteria</taxon>
        <taxon>Bacillati</taxon>
        <taxon>Actinomycetota</taxon>
        <taxon>Actinomycetes</taxon>
        <taxon>Micrococcales</taxon>
        <taxon>Micrococcaceae</taxon>
        <taxon>Zhihengliuella</taxon>
    </lineage>
</organism>